<dbReference type="CDD" id="cd04301">
    <property type="entry name" value="NAT_SF"/>
    <property type="match status" value="1"/>
</dbReference>
<dbReference type="RefSeq" id="WP_204417826.1">
    <property type="nucleotide sequence ID" value="NZ_JAFBED010000006.1"/>
</dbReference>
<name>A0ABS2P2G9_9BACI</name>
<dbReference type="Proteomes" id="UP000737402">
    <property type="component" value="Unassembled WGS sequence"/>
</dbReference>
<dbReference type="Gene3D" id="3.40.630.30">
    <property type="match status" value="1"/>
</dbReference>
<sequence length="184" mass="21550">MFSYKVDKEISIELLQLHHTEELFTLIDANREHLRKWLLWVDKRQSPDDLEPVIPIWLQNYADNNGFDAGIRFNGKLVGMIGLHYIDWKNKSTSIGYFLAEDAQGHGIITKSISALLDYLFDSLKIHRVEIQCAVGNTKSISVPHRLGFAKEGIKRDGQWLYDHYEDLVTYSMLDREWKERRAR</sequence>
<evidence type="ECO:0000313" key="3">
    <source>
        <dbReference type="Proteomes" id="UP000737402"/>
    </source>
</evidence>
<dbReference type="GO" id="GO:0016746">
    <property type="term" value="F:acyltransferase activity"/>
    <property type="evidence" value="ECO:0007669"/>
    <property type="project" value="UniProtKB-KW"/>
</dbReference>
<organism evidence="2 3">
    <name type="scientific">Sutcliffiella tianshenii</name>
    <dbReference type="NCBI Taxonomy" id="1463404"/>
    <lineage>
        <taxon>Bacteria</taxon>
        <taxon>Bacillati</taxon>
        <taxon>Bacillota</taxon>
        <taxon>Bacilli</taxon>
        <taxon>Bacillales</taxon>
        <taxon>Bacillaceae</taxon>
        <taxon>Sutcliffiella</taxon>
    </lineage>
</organism>
<reference evidence="2 3" key="1">
    <citation type="submission" date="2021-01" db="EMBL/GenBank/DDBJ databases">
        <title>Genomic Encyclopedia of Type Strains, Phase IV (KMG-IV): sequencing the most valuable type-strain genomes for metagenomic binning, comparative biology and taxonomic classification.</title>
        <authorList>
            <person name="Goeker M."/>
        </authorList>
    </citation>
    <scope>NUCLEOTIDE SEQUENCE [LARGE SCALE GENOMIC DNA]</scope>
    <source>
        <strain evidence="2 3">DSM 25879</strain>
    </source>
</reference>
<dbReference type="InterPro" id="IPR051908">
    <property type="entry name" value="Ribosomal_N-acetyltransferase"/>
</dbReference>
<comment type="caution">
    <text evidence="2">The sequence shown here is derived from an EMBL/GenBank/DDBJ whole genome shotgun (WGS) entry which is preliminary data.</text>
</comment>
<evidence type="ECO:0000259" key="1">
    <source>
        <dbReference type="PROSITE" id="PS51186"/>
    </source>
</evidence>
<dbReference type="PROSITE" id="PS51186">
    <property type="entry name" value="GNAT"/>
    <property type="match status" value="1"/>
</dbReference>
<dbReference type="InterPro" id="IPR000182">
    <property type="entry name" value="GNAT_dom"/>
</dbReference>
<proteinExistence type="predicted"/>
<protein>
    <submittedName>
        <fullName evidence="2">Ribosomal-protein-serine acetyltransferase</fullName>
        <ecNumber evidence="2">2.3.1.-</ecNumber>
    </submittedName>
</protein>
<accession>A0ABS2P2G9</accession>
<feature type="domain" description="N-acetyltransferase" evidence="1">
    <location>
        <begin position="24"/>
        <end position="172"/>
    </location>
</feature>
<dbReference type="EMBL" id="JAFBED010000006">
    <property type="protein sequence ID" value="MBM7621146.1"/>
    <property type="molecule type" value="Genomic_DNA"/>
</dbReference>
<dbReference type="Pfam" id="PF13302">
    <property type="entry name" value="Acetyltransf_3"/>
    <property type="match status" value="1"/>
</dbReference>
<dbReference type="EC" id="2.3.1.-" evidence="2"/>
<keyword evidence="3" id="KW-1185">Reference proteome</keyword>
<dbReference type="InterPro" id="IPR016181">
    <property type="entry name" value="Acyl_CoA_acyltransferase"/>
</dbReference>
<keyword evidence="2" id="KW-0012">Acyltransferase</keyword>
<dbReference type="PANTHER" id="PTHR43441:SF12">
    <property type="entry name" value="RIBOSOMAL N-ACETYLTRANSFERASE YDAF-RELATED"/>
    <property type="match status" value="1"/>
</dbReference>
<evidence type="ECO:0000313" key="2">
    <source>
        <dbReference type="EMBL" id="MBM7621146.1"/>
    </source>
</evidence>
<dbReference type="SUPFAM" id="SSF55729">
    <property type="entry name" value="Acyl-CoA N-acyltransferases (Nat)"/>
    <property type="match status" value="1"/>
</dbReference>
<dbReference type="PANTHER" id="PTHR43441">
    <property type="entry name" value="RIBOSOMAL-PROTEIN-SERINE ACETYLTRANSFERASE"/>
    <property type="match status" value="1"/>
</dbReference>
<gene>
    <name evidence="2" type="ORF">JOC95_003019</name>
</gene>
<keyword evidence="2" id="KW-0808">Transferase</keyword>